<dbReference type="InterPro" id="IPR011607">
    <property type="entry name" value="MGS-like_dom"/>
</dbReference>
<keyword evidence="1" id="KW-0436">Ligase</keyword>
<dbReference type="PANTHER" id="PTHR11405:SF53">
    <property type="entry name" value="CARBAMOYL-PHOSPHATE SYNTHASE [AMMONIA], MITOCHONDRIAL"/>
    <property type="match status" value="1"/>
</dbReference>
<dbReference type="PROSITE" id="PS51855">
    <property type="entry name" value="MGS"/>
    <property type="match status" value="1"/>
</dbReference>
<name>A0ABN9TGC6_9DINO</name>
<evidence type="ECO:0000256" key="3">
    <source>
        <dbReference type="ARBA" id="ARBA00022840"/>
    </source>
</evidence>
<dbReference type="SMART" id="SM00851">
    <property type="entry name" value="MGS"/>
    <property type="match status" value="1"/>
</dbReference>
<keyword evidence="2" id="KW-0547">Nucleotide-binding</keyword>
<feature type="domain" description="MGS-like" evidence="4">
    <location>
        <begin position="751"/>
        <end position="904"/>
    </location>
</feature>
<protein>
    <recommendedName>
        <fullName evidence="4">MGS-like domain-containing protein</fullName>
    </recommendedName>
</protein>
<evidence type="ECO:0000259" key="4">
    <source>
        <dbReference type="PROSITE" id="PS51855"/>
    </source>
</evidence>
<accession>A0ABN9TGC6</accession>
<evidence type="ECO:0000256" key="1">
    <source>
        <dbReference type="ARBA" id="ARBA00022598"/>
    </source>
</evidence>
<dbReference type="SUPFAM" id="SSF56349">
    <property type="entry name" value="DNA breaking-rejoining enzymes"/>
    <property type="match status" value="1"/>
</dbReference>
<evidence type="ECO:0000313" key="6">
    <source>
        <dbReference type="Proteomes" id="UP001189429"/>
    </source>
</evidence>
<dbReference type="InterPro" id="IPR036914">
    <property type="entry name" value="MGS-like_dom_sf"/>
</dbReference>
<keyword evidence="6" id="KW-1185">Reference proteome</keyword>
<proteinExistence type="predicted"/>
<keyword evidence="3" id="KW-0067">ATP-binding</keyword>
<dbReference type="EMBL" id="CAUYUJ010014702">
    <property type="protein sequence ID" value="CAK0844899.1"/>
    <property type="molecule type" value="Genomic_DNA"/>
</dbReference>
<organism evidence="5 6">
    <name type="scientific">Prorocentrum cordatum</name>
    <dbReference type="NCBI Taxonomy" id="2364126"/>
    <lineage>
        <taxon>Eukaryota</taxon>
        <taxon>Sar</taxon>
        <taxon>Alveolata</taxon>
        <taxon>Dinophyceae</taxon>
        <taxon>Prorocentrales</taxon>
        <taxon>Prorocentraceae</taxon>
        <taxon>Prorocentrum</taxon>
    </lineage>
</organism>
<evidence type="ECO:0000256" key="2">
    <source>
        <dbReference type="ARBA" id="ARBA00022741"/>
    </source>
</evidence>
<dbReference type="PANTHER" id="PTHR11405">
    <property type="entry name" value="CARBAMOYLTRANSFERASE FAMILY MEMBER"/>
    <property type="match status" value="1"/>
</dbReference>
<dbReference type="Gene3D" id="3.40.50.1380">
    <property type="entry name" value="Methylglyoxal synthase-like domain"/>
    <property type="match status" value="1"/>
</dbReference>
<dbReference type="Proteomes" id="UP001189429">
    <property type="component" value="Unassembled WGS sequence"/>
</dbReference>
<dbReference type="InterPro" id="IPR011010">
    <property type="entry name" value="DNA_brk_join_enz"/>
</dbReference>
<dbReference type="Pfam" id="PF02142">
    <property type="entry name" value="MGS"/>
    <property type="match status" value="1"/>
</dbReference>
<evidence type="ECO:0000313" key="5">
    <source>
        <dbReference type="EMBL" id="CAK0844899.1"/>
    </source>
</evidence>
<dbReference type="SUPFAM" id="SSF52335">
    <property type="entry name" value="Methylglyoxal synthase-like"/>
    <property type="match status" value="1"/>
</dbReference>
<sequence>MASWFGMGDPDESSVYGITEVWDDDLEKMVPVLPTDVVYSCFRALSMGFTWALHLCHSAVEHLVAAGVPRDRVPRVSFVSPITSTYVDNAALLSANAETSDLREVLRIWIGHVVHLFMLNRPALSCLWTVYQFILHALDRRCRVWGSLRQEIKVIMGLVFLCQRDLGASRLRMAYCSDSSDLGYCLAVTSASDAELREAAAYHERWLFVEERVDRRCELVPYLELCERWKTLFERKWADPTEHINTKEGRVMLTGTEKTNGGLRYLGQRAAALPIGCAIQWATRHLEGVRNPTDAGSRRFDSGSDPTLEATNLGLERGGHDMAIVRAASWRRPVGTSATSARSLRGCQCSCSYQLLDLKGLPYEYLHESHYGALFCGRYQGCYDRALYFVFGTLWDFKWASYWDPKGLEISKGPEYDLLDPGIRQYLVKLLQSGQILCVWLGTPCSALSIARRQRLARPPAVRHGPAPQPRNPVERSVAPSTLHTYKAEVAEFRAWAAGRGLGLRTPEAADSAMSDNFDWLFAQREQPQAGRWTLHGYALLHLSHLGRGGHVLPRAKAALRGWIRQMPGRIRDPCPIEAAWLIAQWMLLKNQAFYFWCSLAVVMQVNAYVRPSALLDIKKKDLLPPLLQRGSRYVNWGLALAPSTRTGKTKSGEQDDTLIIGILDRAFVKDVAAFLHSSFREGERIFRHLTLPSYEKAVKDACEALELQSLRIVPHCFRHTGPSTDADLKVACFGVNQYEAFLKAMIATGFKIPMKNILISIGPAQQKNEFLNSAPMLVDMGFQLYATKNTHAFLRQAGIESAILVYKPRVKREPNVLTLLQQGKLDLVINVPDSMDSQALTDGFDIRRAAVDGGTSLITDIKTATLTIMSMHRKWTRETSGRHFWSYSSWKEYTEPNDILQKR</sequence>
<gene>
    <name evidence="5" type="ORF">PCOR1329_LOCUS38870</name>
</gene>
<comment type="caution">
    <text evidence="5">The sequence shown here is derived from an EMBL/GenBank/DDBJ whole genome shotgun (WGS) entry which is preliminary data.</text>
</comment>
<reference evidence="5" key="1">
    <citation type="submission" date="2023-10" db="EMBL/GenBank/DDBJ databases">
        <authorList>
            <person name="Chen Y."/>
            <person name="Shah S."/>
            <person name="Dougan E. K."/>
            <person name="Thang M."/>
            <person name="Chan C."/>
        </authorList>
    </citation>
    <scope>NUCLEOTIDE SEQUENCE [LARGE SCALE GENOMIC DNA]</scope>
</reference>